<keyword evidence="4" id="KW-0560">Oxidoreductase</keyword>
<dbReference type="InterPro" id="IPR001128">
    <property type="entry name" value="Cyt_P450"/>
</dbReference>
<evidence type="ECO:0000256" key="5">
    <source>
        <dbReference type="ARBA" id="ARBA00023004"/>
    </source>
</evidence>
<keyword evidence="8" id="KW-0472">Membrane</keyword>
<evidence type="ECO:0000256" key="4">
    <source>
        <dbReference type="ARBA" id="ARBA00023002"/>
    </source>
</evidence>
<dbReference type="CDD" id="cd11061">
    <property type="entry name" value="CYP67-like"/>
    <property type="match status" value="1"/>
</dbReference>
<keyword evidence="3 7" id="KW-0479">Metal-binding</keyword>
<name>A0A9P9DUD5_9PLEO</name>
<dbReference type="InterPro" id="IPR050121">
    <property type="entry name" value="Cytochrome_P450_monoxygenase"/>
</dbReference>
<protein>
    <submittedName>
        <fullName evidence="9">Cytochrome P450</fullName>
    </submittedName>
</protein>
<evidence type="ECO:0000256" key="3">
    <source>
        <dbReference type="ARBA" id="ARBA00022723"/>
    </source>
</evidence>
<dbReference type="PRINTS" id="PR00463">
    <property type="entry name" value="EP450I"/>
</dbReference>
<organism evidence="9 10">
    <name type="scientific">Dendryphion nanum</name>
    <dbReference type="NCBI Taxonomy" id="256645"/>
    <lineage>
        <taxon>Eukaryota</taxon>
        <taxon>Fungi</taxon>
        <taxon>Dikarya</taxon>
        <taxon>Ascomycota</taxon>
        <taxon>Pezizomycotina</taxon>
        <taxon>Dothideomycetes</taxon>
        <taxon>Pleosporomycetidae</taxon>
        <taxon>Pleosporales</taxon>
        <taxon>Torulaceae</taxon>
        <taxon>Dendryphion</taxon>
    </lineage>
</organism>
<reference evidence="9" key="1">
    <citation type="journal article" date="2021" name="Nat. Commun.">
        <title>Genetic determinants of endophytism in the Arabidopsis root mycobiome.</title>
        <authorList>
            <person name="Mesny F."/>
            <person name="Miyauchi S."/>
            <person name="Thiergart T."/>
            <person name="Pickel B."/>
            <person name="Atanasova L."/>
            <person name="Karlsson M."/>
            <person name="Huettel B."/>
            <person name="Barry K.W."/>
            <person name="Haridas S."/>
            <person name="Chen C."/>
            <person name="Bauer D."/>
            <person name="Andreopoulos W."/>
            <person name="Pangilinan J."/>
            <person name="LaButti K."/>
            <person name="Riley R."/>
            <person name="Lipzen A."/>
            <person name="Clum A."/>
            <person name="Drula E."/>
            <person name="Henrissat B."/>
            <person name="Kohler A."/>
            <person name="Grigoriev I.V."/>
            <person name="Martin F.M."/>
            <person name="Hacquard S."/>
        </authorList>
    </citation>
    <scope>NUCLEOTIDE SEQUENCE</scope>
    <source>
        <strain evidence="9">MPI-CAGE-CH-0243</strain>
    </source>
</reference>
<evidence type="ECO:0000313" key="9">
    <source>
        <dbReference type="EMBL" id="KAH7125219.1"/>
    </source>
</evidence>
<dbReference type="SUPFAM" id="SSF48264">
    <property type="entry name" value="Cytochrome P450"/>
    <property type="match status" value="1"/>
</dbReference>
<dbReference type="GO" id="GO:0005506">
    <property type="term" value="F:iron ion binding"/>
    <property type="evidence" value="ECO:0007669"/>
    <property type="project" value="InterPro"/>
</dbReference>
<dbReference type="PANTHER" id="PTHR24305:SF187">
    <property type="entry name" value="P450, PUTATIVE (EUROFUNG)-RELATED"/>
    <property type="match status" value="1"/>
</dbReference>
<comment type="similarity">
    <text evidence="2">Belongs to the cytochrome P450 family.</text>
</comment>
<keyword evidence="8" id="KW-1133">Transmembrane helix</keyword>
<evidence type="ECO:0000256" key="6">
    <source>
        <dbReference type="ARBA" id="ARBA00023033"/>
    </source>
</evidence>
<dbReference type="AlphaFoldDB" id="A0A9P9DUD5"/>
<dbReference type="Gene3D" id="1.10.630.10">
    <property type="entry name" value="Cytochrome P450"/>
    <property type="match status" value="1"/>
</dbReference>
<dbReference type="Pfam" id="PF00067">
    <property type="entry name" value="p450"/>
    <property type="match status" value="1"/>
</dbReference>
<comment type="caution">
    <text evidence="9">The sequence shown here is derived from an EMBL/GenBank/DDBJ whole genome shotgun (WGS) entry which is preliminary data.</text>
</comment>
<evidence type="ECO:0000256" key="2">
    <source>
        <dbReference type="ARBA" id="ARBA00010617"/>
    </source>
</evidence>
<evidence type="ECO:0000256" key="1">
    <source>
        <dbReference type="ARBA" id="ARBA00001971"/>
    </source>
</evidence>
<keyword evidence="6" id="KW-0503">Monooxygenase</keyword>
<dbReference type="GO" id="GO:0016705">
    <property type="term" value="F:oxidoreductase activity, acting on paired donors, with incorporation or reduction of molecular oxygen"/>
    <property type="evidence" value="ECO:0007669"/>
    <property type="project" value="InterPro"/>
</dbReference>
<gene>
    <name evidence="9" type="ORF">B0J11DRAFT_527766</name>
</gene>
<comment type="cofactor">
    <cofactor evidence="1 7">
        <name>heme</name>
        <dbReference type="ChEBI" id="CHEBI:30413"/>
    </cofactor>
</comment>
<keyword evidence="5 7" id="KW-0408">Iron</keyword>
<feature type="binding site" description="axial binding residue" evidence="7">
    <location>
        <position position="477"/>
    </location>
    <ligand>
        <name>heme</name>
        <dbReference type="ChEBI" id="CHEBI:30413"/>
    </ligand>
    <ligandPart>
        <name>Fe</name>
        <dbReference type="ChEBI" id="CHEBI:18248"/>
    </ligandPart>
</feature>
<keyword evidence="7" id="KW-0349">Heme</keyword>
<accession>A0A9P9DUD5</accession>
<dbReference type="EMBL" id="JAGMWT010000007">
    <property type="protein sequence ID" value="KAH7125219.1"/>
    <property type="molecule type" value="Genomic_DNA"/>
</dbReference>
<keyword evidence="8" id="KW-0812">Transmembrane</keyword>
<feature type="transmembrane region" description="Helical" evidence="8">
    <location>
        <begin position="40"/>
        <end position="60"/>
    </location>
</feature>
<dbReference type="GO" id="GO:0020037">
    <property type="term" value="F:heme binding"/>
    <property type="evidence" value="ECO:0007669"/>
    <property type="project" value="InterPro"/>
</dbReference>
<feature type="transmembrane region" description="Helical" evidence="8">
    <location>
        <begin position="16"/>
        <end position="33"/>
    </location>
</feature>
<dbReference type="GO" id="GO:0004497">
    <property type="term" value="F:monooxygenase activity"/>
    <property type="evidence" value="ECO:0007669"/>
    <property type="project" value="UniProtKB-KW"/>
</dbReference>
<dbReference type="InterPro" id="IPR036396">
    <property type="entry name" value="Cyt_P450_sf"/>
</dbReference>
<dbReference type="PRINTS" id="PR00385">
    <property type="entry name" value="P450"/>
</dbReference>
<evidence type="ECO:0000313" key="10">
    <source>
        <dbReference type="Proteomes" id="UP000700596"/>
    </source>
</evidence>
<dbReference type="PANTHER" id="PTHR24305">
    <property type="entry name" value="CYTOCHROME P450"/>
    <property type="match status" value="1"/>
</dbReference>
<evidence type="ECO:0000256" key="7">
    <source>
        <dbReference type="PIRSR" id="PIRSR602401-1"/>
    </source>
</evidence>
<dbReference type="OrthoDB" id="6692864at2759"/>
<dbReference type="InterPro" id="IPR002401">
    <property type="entry name" value="Cyt_P450_E_grp-I"/>
</dbReference>
<keyword evidence="10" id="KW-1185">Reference proteome</keyword>
<sequence length="534" mass="60394">MASFALGLEQLRANNGLPMLAVLSAVIVHHAVLKRYEIDHLATQLIAISTLGFFCVVYAGGFQQAIIIWSSFYTTLSASMLLYRAFFHPLQSFPGPFTAKLTSWWSVKQMISSDFTYYQTVLVSLRHKYGDYVRTGPRQISIFDQKAITPILGYNSKTTKGPFYDVLERSLHLNRDKQWHRQQRKIWDNAMKDSLSDYGPQVEDFTTELLARIQRAGGKAVPLREWMMHYAYDVMSAMAFGETMGFTTEKATPVACQIVEMISDSLKPIGTISLVPWFSKIVTTLTADIGPMKLYNGWTQQQLVGRKAMKNPKPDLMGHLLAATPETPEGQHLLFGESRLILTAGSETASTTLTLAFMFLAVHPRYQQLLRQEAENIEYSCLRTQPLLDAILYETMRLYPANYFVPQRVTPPEGLQIPDGPFIPGNIIVSVVLSALARDERNFRQPAEFIPERWTSKPELCINKSAFLPFLTGAYTCAGKNLALMEMRSVVRRVIAEYDVVLPADFDEVRFFGGIQDPALTVIPKQEIRFVQRN</sequence>
<dbReference type="Proteomes" id="UP000700596">
    <property type="component" value="Unassembled WGS sequence"/>
</dbReference>
<proteinExistence type="inferred from homology"/>
<evidence type="ECO:0000256" key="8">
    <source>
        <dbReference type="SAM" id="Phobius"/>
    </source>
</evidence>